<name>A0A6N6MB29_9FLAO</name>
<dbReference type="Pfam" id="PF02494">
    <property type="entry name" value="HYR"/>
    <property type="match status" value="1"/>
</dbReference>
<dbReference type="InterPro" id="IPR003410">
    <property type="entry name" value="HYR_dom"/>
</dbReference>
<dbReference type="PANTHER" id="PTHR24273">
    <property type="entry name" value="FI04643P-RELATED"/>
    <property type="match status" value="1"/>
</dbReference>
<comment type="caution">
    <text evidence="5">The sequence shown here is derived from an EMBL/GenBank/DDBJ whole genome shotgun (WGS) entry which is preliminary data.</text>
</comment>
<dbReference type="NCBIfam" id="TIGR04183">
    <property type="entry name" value="Por_Secre_tail"/>
    <property type="match status" value="1"/>
</dbReference>
<dbReference type="EMBL" id="WACR01000002">
    <property type="protein sequence ID" value="KAB1065647.1"/>
    <property type="molecule type" value="Genomic_DNA"/>
</dbReference>
<dbReference type="Pfam" id="PF13573">
    <property type="entry name" value="SprB"/>
    <property type="match status" value="16"/>
</dbReference>
<sequence>MKKIALLTLLSIFCFCFSSTAQNTIGFGSQGWTNAQDLNNFLITNNGQEFRFTSTSNSPGFEHRASSSFCGYSDNFVLFTGGSVTSATIATTDGTEFDLISLDFINDFICFNCCTLNVTITGYRNGAPVSGASYNKTNTGLSTTMDVSGDSDFDAVDSIRITANANMDSHGLDNFVWNTASAPCTMTASITSQTNVACNGGSTGSLTVTQSSGTSNFQYSWSNGASTSNTSSSTNTISSLAAGTYTVTVTDGNSCIATASATITQPSSALVSSANVSSAIDCNGDSDGQATASATGGIAPYTYSWNTGGTSATQTWLGAGTYSVTVTDQNGCTDSSSTTLTQPNSLVSSANVSSTIDCNGNTNGQVTASATGGTGSYTYSWNTGGTSATETGLGAGTYSVTITDQNGCFDSASTTLSQPASLVASSVVDSNISCNGATDGGATASATGGTMPYTYSWSNSATTASITGVGAGTYSVTITDNNGCFDSASINITEPVSLTAGASVNSNLSCNGGNDGQALASATGGTGSYTYSWNNGATSALNTGLSAGTYSVTITDQNGCFDSASTILTQPTSLVSSASVSSALDCNGDANGQVTASATGGTGSYTYSWNTGGTSATETGLGAGTYSVTITDQNGCFDSASTTLSQPASLVASSVVDSNISCNGATDGGATASATGGTMPYTYSWSNSATTASITGVGAGTYSVTITDNNGCFDSTSLTITEPASLVASSVADSNISCNGASDGGATALATGGTAPYNYMWSNSATTASITGVLAGTYSVTITDNNGCFDSTSLTITEPAMLTAASVVDSNVSCNGASGGGATASATGGTMPYTYSWSNAATTASITGVAAGTYSVTITDNNGCFDSTSLTITESASLVASSIADSNISCNGGSNGGATALATGGTMPYTYSWSNAATTASITGVASGTYSVTITDNNGCFDSTSLTITEPASLVASSVADSNVSCNGANDGGATASATGGTAPYNYMWSNAATTASITGVPAGTYSVTVTDNNGCFDSTSLTITEPASLVASSIADSNVSCNGASDGGATASATGGTMSYTYSWSNAATTASITGVAAGTYSVTITDNNGCFDSTSVTITEPAILAAASVVDSNVSCNGASDGGATASATGGTAPYNYMWSNSATTASITGVSAGTYSVTITDNNGCFDSTSLTITEPASLVASSVADSNVSCNGASDGGATASATGGTAPYNYMWSNAATTASITGVPAGTYSVTVTDNNGCFDSVSLTITEPAMLTAASVVDSNISCNGGSNGGATASATGGTAPYNYMWSNAATTASISGIAAGTYSVTITDDNGCFDSTSVTITEPTALGLTVSVNDSVSCPGGSDGEITSVVTGGTAPYSYLWSNSATTSTVSNLSVGTYVLTVTDGNGCTIVDSVSLEVGDDVNPVVQTQNITVYLDNSGSAPISTTDIDNGSSDNCSIDNLSLDVMSFTCADTGSNTVTLTATDVSGNMSSATATVTVEDTTSPVVATQNITVYLDNTGSASIATTDIDNGSSDNCSIDNLSLDVTSFTCADTGSNTVTLTATDVSGNMSLATATVTVEDTTSPVVQTQNITVYLDNSGSASIATTDIDNGSSDNCSIDNLSLDVTNFTCADTGANTVTLTATDVSGNMSSATATVTVEDTTSPVVATQNVTVYLDNSGSASISTTDIDNGSNDNCSIDNLSLDVMNFTCADTGANTVTLTATDVSGNMSSATATVTVEDTTSPVVAKQNVTVYLDNAGSASIATTDVDNGSNDNCSIDNLSLDVTNFTCADTGSNTVSLTATDVSGNMSSATATVTVEDTTSPVVATQNVTVYLDNSGSASISTTDIDNGSNDNCSIDNLSLDVTSFTCADTGANSVTLTATDVSGNTSSATATVTVEDTTSPVVATQNVTVYLDNAGSASISTTDIDNGSSDNCSIDNLSLDVTNFTCADTGSNTVTLTATDVSGNMSSATATVTVEDTTSPVVQTQNITVYLDNAGTASIATTDIDNGSSDNCSIDTMSLDITTFSCADTGSQNVVLTVVDEKGNTSSNTATVTVLDTIAPVITCPADIEICEGEIQFTDATSTDNCVSTVISTGSIFTGDSLSAGSYQLTFEAVDLSGNTATCATDVTVNPLPMVNLGADTGVGPQHIVSFSTGYPNATNVWSTGETTENISVQVEMDTTIWVSVTDSNSCAATDTVEVTILTGSEEHTFTAEVKLYPNPTRGNVNLQVSGMEENMLYSVLDQTGRELQRGRIVNGQNRIEMSDYANALYFIKLSDKQGEMIKVYRIVKH</sequence>
<evidence type="ECO:0000256" key="2">
    <source>
        <dbReference type="ARBA" id="ARBA00022737"/>
    </source>
</evidence>
<evidence type="ECO:0000313" key="5">
    <source>
        <dbReference type="EMBL" id="KAB1065647.1"/>
    </source>
</evidence>
<feature type="chain" id="PRO_5026670760" evidence="3">
    <location>
        <begin position="22"/>
        <end position="2282"/>
    </location>
</feature>
<evidence type="ECO:0000313" key="6">
    <source>
        <dbReference type="Proteomes" id="UP000435357"/>
    </source>
</evidence>
<evidence type="ECO:0000259" key="4">
    <source>
        <dbReference type="PROSITE" id="PS50825"/>
    </source>
</evidence>
<dbReference type="PANTHER" id="PTHR24273:SF32">
    <property type="entry name" value="HYALIN"/>
    <property type="match status" value="1"/>
</dbReference>
<feature type="domain" description="HYR" evidence="4">
    <location>
        <begin position="2047"/>
        <end position="2123"/>
    </location>
</feature>
<keyword evidence="6" id="KW-1185">Reference proteome</keyword>
<proteinExistence type="predicted"/>
<accession>A0A6N6MB29</accession>
<dbReference type="InterPro" id="IPR026444">
    <property type="entry name" value="Secre_tail"/>
</dbReference>
<protein>
    <submittedName>
        <fullName evidence="5">T9SS type A sorting domain-containing protein</fullName>
    </submittedName>
</protein>
<dbReference type="Gene3D" id="2.60.40.10">
    <property type="entry name" value="Immunoglobulins"/>
    <property type="match status" value="2"/>
</dbReference>
<reference evidence="5 6" key="1">
    <citation type="submission" date="2019-09" db="EMBL/GenBank/DDBJ databases">
        <title>Genomes of Cryomorphaceae.</title>
        <authorList>
            <person name="Bowman J.P."/>
        </authorList>
    </citation>
    <scope>NUCLEOTIDE SEQUENCE [LARGE SCALE GENOMIC DNA]</scope>
    <source>
        <strain evidence="5 6">KCTC 52047</strain>
    </source>
</reference>
<dbReference type="InterPro" id="IPR013783">
    <property type="entry name" value="Ig-like_fold"/>
</dbReference>
<dbReference type="PROSITE" id="PS50825">
    <property type="entry name" value="HYR"/>
    <property type="match status" value="1"/>
</dbReference>
<gene>
    <name evidence="5" type="ORF">F3059_03055</name>
</gene>
<dbReference type="Proteomes" id="UP000435357">
    <property type="component" value="Unassembled WGS sequence"/>
</dbReference>
<evidence type="ECO:0000256" key="1">
    <source>
        <dbReference type="ARBA" id="ARBA00022729"/>
    </source>
</evidence>
<keyword evidence="2" id="KW-0677">Repeat</keyword>
<organism evidence="5 6">
    <name type="scientific">Salibacter halophilus</name>
    <dbReference type="NCBI Taxonomy" id="1803916"/>
    <lineage>
        <taxon>Bacteria</taxon>
        <taxon>Pseudomonadati</taxon>
        <taxon>Bacteroidota</taxon>
        <taxon>Flavobacteriia</taxon>
        <taxon>Flavobacteriales</taxon>
        <taxon>Salibacteraceae</taxon>
        <taxon>Salibacter</taxon>
    </lineage>
</organism>
<feature type="signal peptide" evidence="3">
    <location>
        <begin position="1"/>
        <end position="21"/>
    </location>
</feature>
<dbReference type="Pfam" id="PF18962">
    <property type="entry name" value="Por_Secre_tail"/>
    <property type="match status" value="1"/>
</dbReference>
<keyword evidence="1 3" id="KW-0732">Signal</keyword>
<dbReference type="Gene3D" id="2.60.40.740">
    <property type="match status" value="15"/>
</dbReference>
<dbReference type="RefSeq" id="WP_151166472.1">
    <property type="nucleotide sequence ID" value="NZ_WACR01000002.1"/>
</dbReference>
<dbReference type="OrthoDB" id="7794186at2"/>
<evidence type="ECO:0000256" key="3">
    <source>
        <dbReference type="SAM" id="SignalP"/>
    </source>
</evidence>
<dbReference type="InterPro" id="IPR025667">
    <property type="entry name" value="SprB_repeat"/>
</dbReference>